<organism evidence="2 3">
    <name type="scientific">Gossypium barbadense</name>
    <name type="common">Sea Island cotton</name>
    <name type="synonym">Hibiscus barbadensis</name>
    <dbReference type="NCBI Taxonomy" id="3634"/>
    <lineage>
        <taxon>Eukaryota</taxon>
        <taxon>Viridiplantae</taxon>
        <taxon>Streptophyta</taxon>
        <taxon>Embryophyta</taxon>
        <taxon>Tracheophyta</taxon>
        <taxon>Spermatophyta</taxon>
        <taxon>Magnoliopsida</taxon>
        <taxon>eudicotyledons</taxon>
        <taxon>Gunneridae</taxon>
        <taxon>Pentapetalae</taxon>
        <taxon>rosids</taxon>
        <taxon>malvids</taxon>
        <taxon>Malvales</taxon>
        <taxon>Malvaceae</taxon>
        <taxon>Malvoideae</taxon>
        <taxon>Gossypium</taxon>
    </lineage>
</organism>
<dbReference type="GO" id="GO:0006952">
    <property type="term" value="P:defense response"/>
    <property type="evidence" value="ECO:0007669"/>
    <property type="project" value="InterPro"/>
</dbReference>
<dbReference type="Gene3D" id="3.30.530.20">
    <property type="match status" value="1"/>
</dbReference>
<dbReference type="AlphaFoldDB" id="A0A2P5W1T0"/>
<name>A0A2P5W1T0_GOSBA</name>
<accession>A0A2P5W1T0</accession>
<dbReference type="InterPro" id="IPR000916">
    <property type="entry name" value="Bet_v_I/MLP"/>
</dbReference>
<evidence type="ECO:0000313" key="3">
    <source>
        <dbReference type="Proteomes" id="UP000239757"/>
    </source>
</evidence>
<dbReference type="EMBL" id="KZ669586">
    <property type="protein sequence ID" value="PPR85017.1"/>
    <property type="molecule type" value="Genomic_DNA"/>
</dbReference>
<dbReference type="InterPro" id="IPR023393">
    <property type="entry name" value="START-like_dom_sf"/>
</dbReference>
<dbReference type="Pfam" id="PF00407">
    <property type="entry name" value="Bet_v_1"/>
    <property type="match status" value="1"/>
</dbReference>
<dbReference type="OrthoDB" id="1072116at2759"/>
<feature type="domain" description="Bet v I/Major latex protein" evidence="1">
    <location>
        <begin position="7"/>
        <end position="62"/>
    </location>
</feature>
<dbReference type="Proteomes" id="UP000239757">
    <property type="component" value="Unassembled WGS sequence"/>
</dbReference>
<protein>
    <recommendedName>
        <fullName evidence="1">Bet v I/Major latex protein domain-containing protein</fullName>
    </recommendedName>
</protein>
<evidence type="ECO:0000313" key="2">
    <source>
        <dbReference type="EMBL" id="PPR85017.1"/>
    </source>
</evidence>
<dbReference type="SUPFAM" id="SSF55961">
    <property type="entry name" value="Bet v1-like"/>
    <property type="match status" value="1"/>
</dbReference>
<sequence length="72" mass="8394">MDQISMIECQVQTKSSADKFFDAYKTKAQLMPKMVDQVVRDVKLLKGSDWNFEGSVKQWYMISRSKLINTNI</sequence>
<reference evidence="2 3" key="1">
    <citation type="submission" date="2015-01" db="EMBL/GenBank/DDBJ databases">
        <title>Genome of allotetraploid Gossypium barbadense reveals genomic plasticity and fiber elongation in cotton evolution.</title>
        <authorList>
            <person name="Chen X."/>
            <person name="Liu X."/>
            <person name="Zhao B."/>
            <person name="Zheng H."/>
            <person name="Hu Y."/>
            <person name="Lu G."/>
            <person name="Yang C."/>
            <person name="Chen J."/>
            <person name="Shan C."/>
            <person name="Zhang L."/>
            <person name="Zhou Y."/>
            <person name="Wang L."/>
            <person name="Guo W."/>
            <person name="Bai Y."/>
            <person name="Ruan J."/>
            <person name="Shangguan X."/>
            <person name="Mao Y."/>
            <person name="Jiang J."/>
            <person name="Zhu Y."/>
            <person name="Lei J."/>
            <person name="Kang H."/>
            <person name="Chen S."/>
            <person name="He X."/>
            <person name="Wang R."/>
            <person name="Wang Y."/>
            <person name="Chen J."/>
            <person name="Wang L."/>
            <person name="Yu S."/>
            <person name="Wang B."/>
            <person name="Wei J."/>
            <person name="Song S."/>
            <person name="Lu X."/>
            <person name="Gao Z."/>
            <person name="Gu W."/>
            <person name="Deng X."/>
            <person name="Ma D."/>
            <person name="Wang S."/>
            <person name="Liang W."/>
            <person name="Fang L."/>
            <person name="Cai C."/>
            <person name="Zhu X."/>
            <person name="Zhou B."/>
            <person name="Zhang Y."/>
            <person name="Chen Z."/>
            <person name="Xu S."/>
            <person name="Zhu R."/>
            <person name="Wang S."/>
            <person name="Zhang T."/>
            <person name="Zhao G."/>
        </authorList>
    </citation>
    <scope>NUCLEOTIDE SEQUENCE [LARGE SCALE GENOMIC DNA]</scope>
    <source>
        <strain evidence="3">cv. Xinhai21</strain>
        <tissue evidence="2">Leaf</tissue>
    </source>
</reference>
<evidence type="ECO:0000259" key="1">
    <source>
        <dbReference type="Pfam" id="PF00407"/>
    </source>
</evidence>
<proteinExistence type="predicted"/>
<gene>
    <name evidence="2" type="ORF">GOBAR_AA35696</name>
</gene>